<dbReference type="PANTHER" id="PTHR46951">
    <property type="entry name" value="BED-TYPE DOMAIN-CONTAINING PROTEIN"/>
    <property type="match status" value="1"/>
</dbReference>
<accession>A0A7N2MTV7</accession>
<evidence type="ECO:0000256" key="4">
    <source>
        <dbReference type="ARBA" id="ARBA00022771"/>
    </source>
</evidence>
<dbReference type="AlphaFoldDB" id="A0A7N2MTV7"/>
<evidence type="ECO:0000256" key="6">
    <source>
        <dbReference type="ARBA" id="ARBA00022833"/>
    </source>
</evidence>
<dbReference type="PANTHER" id="PTHR46951:SF2">
    <property type="entry name" value="BED-TYPE DOMAIN-CONTAINING PROTEIN"/>
    <property type="match status" value="1"/>
</dbReference>
<dbReference type="Proteomes" id="UP000594261">
    <property type="component" value="Chromosome 10"/>
</dbReference>
<dbReference type="InterPro" id="IPR041118">
    <property type="entry name" value="Rx_N"/>
</dbReference>
<keyword evidence="2" id="KW-0677">Repeat</keyword>
<keyword evidence="6" id="KW-0862">Zinc</keyword>
<evidence type="ECO:0000256" key="2">
    <source>
        <dbReference type="ARBA" id="ARBA00022737"/>
    </source>
</evidence>
<evidence type="ECO:0000313" key="11">
    <source>
        <dbReference type="Proteomes" id="UP000594261"/>
    </source>
</evidence>
<dbReference type="Pfam" id="PF18052">
    <property type="entry name" value="Rx_N"/>
    <property type="match status" value="1"/>
</dbReference>
<keyword evidence="11" id="KW-1185">Reference proteome</keyword>
<dbReference type="InParanoid" id="A0A7N2MTV7"/>
<evidence type="ECO:0000256" key="1">
    <source>
        <dbReference type="ARBA" id="ARBA00022723"/>
    </source>
</evidence>
<organism evidence="10 11">
    <name type="scientific">Quercus lobata</name>
    <name type="common">Valley oak</name>
    <dbReference type="NCBI Taxonomy" id="97700"/>
    <lineage>
        <taxon>Eukaryota</taxon>
        <taxon>Viridiplantae</taxon>
        <taxon>Streptophyta</taxon>
        <taxon>Embryophyta</taxon>
        <taxon>Tracheophyta</taxon>
        <taxon>Spermatophyta</taxon>
        <taxon>Magnoliopsida</taxon>
        <taxon>eudicotyledons</taxon>
        <taxon>Gunneridae</taxon>
        <taxon>Pentapetalae</taxon>
        <taxon>rosids</taxon>
        <taxon>fabids</taxon>
        <taxon>Fagales</taxon>
        <taxon>Fagaceae</taxon>
        <taxon>Quercus</taxon>
    </lineage>
</organism>
<keyword evidence="4 7" id="KW-0863">Zinc-finger</keyword>
<dbReference type="GO" id="GO:0003677">
    <property type="term" value="F:DNA binding"/>
    <property type="evidence" value="ECO:0007669"/>
    <property type="project" value="InterPro"/>
</dbReference>
<dbReference type="Gramene" id="QL10p066115:mrna">
    <property type="protein sequence ID" value="QL10p066115:mrna"/>
    <property type="gene ID" value="QL10p066115"/>
</dbReference>
<evidence type="ECO:0000256" key="7">
    <source>
        <dbReference type="PROSITE-ProRule" id="PRU00027"/>
    </source>
</evidence>
<feature type="domain" description="BED-type" evidence="9">
    <location>
        <begin position="403"/>
        <end position="458"/>
    </location>
</feature>
<dbReference type="InterPro" id="IPR003656">
    <property type="entry name" value="Znf_BED"/>
</dbReference>
<proteinExistence type="predicted"/>
<evidence type="ECO:0000256" key="3">
    <source>
        <dbReference type="ARBA" id="ARBA00022741"/>
    </source>
</evidence>
<keyword evidence="3" id="KW-0547">Nucleotide-binding</keyword>
<reference evidence="10 11" key="1">
    <citation type="journal article" date="2016" name="G3 (Bethesda)">
        <title>First Draft Assembly and Annotation of the Genome of a California Endemic Oak Quercus lobata Nee (Fagaceae).</title>
        <authorList>
            <person name="Sork V.L."/>
            <person name="Fitz-Gibbon S.T."/>
            <person name="Puiu D."/>
            <person name="Crepeau M."/>
            <person name="Gugger P.F."/>
            <person name="Sherman R."/>
            <person name="Stevens K."/>
            <person name="Langley C.H."/>
            <person name="Pellegrini M."/>
            <person name="Salzberg S.L."/>
        </authorList>
    </citation>
    <scope>NUCLEOTIDE SEQUENCE [LARGE SCALE GENOMIC DNA]</scope>
    <source>
        <strain evidence="10 11">cv. SW786</strain>
    </source>
</reference>
<evidence type="ECO:0000256" key="5">
    <source>
        <dbReference type="ARBA" id="ARBA00022821"/>
    </source>
</evidence>
<feature type="region of interest" description="Disordered" evidence="8">
    <location>
        <begin position="1"/>
        <end position="31"/>
    </location>
</feature>
<dbReference type="PROSITE" id="PS50808">
    <property type="entry name" value="ZF_BED"/>
    <property type="match status" value="1"/>
</dbReference>
<dbReference type="Gene3D" id="1.20.5.4130">
    <property type="match status" value="1"/>
</dbReference>
<keyword evidence="1" id="KW-0479">Metal-binding</keyword>
<evidence type="ECO:0000256" key="8">
    <source>
        <dbReference type="SAM" id="MobiDB-lite"/>
    </source>
</evidence>
<keyword evidence="5" id="KW-0611">Plant defense</keyword>
<feature type="compositionally biased region" description="Basic and acidic residues" evidence="8">
    <location>
        <begin position="480"/>
        <end position="492"/>
    </location>
</feature>
<dbReference type="EMBL" id="LRBV02000010">
    <property type="status" value="NOT_ANNOTATED_CDS"/>
    <property type="molecule type" value="Genomic_DNA"/>
</dbReference>
<dbReference type="EnsemblPlants" id="QL10p066115:mrna">
    <property type="protein sequence ID" value="QL10p066115:mrna"/>
    <property type="gene ID" value="QL10p066115"/>
</dbReference>
<feature type="region of interest" description="Disordered" evidence="8">
    <location>
        <begin position="469"/>
        <end position="492"/>
    </location>
</feature>
<dbReference type="GO" id="GO:0008270">
    <property type="term" value="F:zinc ion binding"/>
    <property type="evidence" value="ECO:0007669"/>
    <property type="project" value="UniProtKB-KW"/>
</dbReference>
<protein>
    <recommendedName>
        <fullName evidence="9">BED-type domain-containing protein</fullName>
    </recommendedName>
</protein>
<name>A0A7N2MTV7_QUELO</name>
<reference evidence="10" key="2">
    <citation type="submission" date="2021-01" db="UniProtKB">
        <authorList>
            <consortium name="EnsemblPlants"/>
        </authorList>
    </citation>
    <scope>IDENTIFICATION</scope>
</reference>
<evidence type="ECO:0000259" key="9">
    <source>
        <dbReference type="PROSITE" id="PS50808"/>
    </source>
</evidence>
<sequence length="1055" mass="121495">MKKRNQDVSTTPSWVVELDDDEDEEDPEFYGAPAFESRLTPEGYKETTRHNPRAMHKNFRKHVLESTLSLLWYQKFKVLSTNLLSLLLLKEENKIIGVSKFGYKVVSVKEYLMHKLEPREDVLSPIISKAMSPKRALGDMGAGPWAQKFIIYSYIGLVAQVENEVLLEEEMSSTEEIALMNKRRCYLFSFSWCPLPASTCLYTDPRKEEYRAEIILYVVVEGLLAKLRSTVIEDHISLERGFKEGLMDLLILLTQIQLVLSDVEKRQVSDEFLRSWSAKLRDVAYDIDDVLDEFGYKILEFLPSFYIKLMSFSFPLIKSFFHSPTSHFSLICKLQFILKHTYPFTDKYKGSQTRFIHCQTITFFSSLPLYSSQTISISFSLSLTLPDCVYLFASYYRKRNMVRKKDRFWEHVEKQNNGRFKCKYCESIFAGGATRIKYHLAGAKGHDINICTKVPKEVQEEASLTFGEPNKKLKGASTSNKDKERENSSTSISKDDKLSRVFEKEDRKWWKDGKDFDFPHFSLVESGKVEGWKKILDLSRTELSSAVFQNSFVLRVYRAWAIALLGLGLRTLHEQMGLAHRLLGPTIAPQNPAVQPLGWKGGFGDAEPLPTAQSIWPINNAGGSSSVQEMHRSMRQFFVFALDAFLSFGYPKRAFNDHYLRDYFNSAVCFDGVEKRNRRVCVGRFLWRSEPIKCLPLHPLYKKEGRRIEAGTKCPCFFLSSFTGAILRLPFLVFPAPDPSWLESEDHTRPWFCPWAPMLNGPGPRIYWARKLRVHHVRSEGWGKRALSATKAPCPSETPDSEARAKEAQIQENIPVRQRGKGVSPSFSQNPKQVLVMPDFWYVRRRNFRHQRRLPCSRQIFAGAPQLPAPCTFSVDGVSLRLESEDYAMPWFCPKPSFPYPGSWFLQRLESVDHAMPWFCPKPSFPHPGSWFPQRLESVDHAMPWFCPKPSFPHPGSWFPQRLESVDHAMPWFCPKPSFPHPGSWFPQRLESVDHAMPWFCPKPSFLFVWDLGFRGVSSSAKPLEFIHTINTTKCLVCSLRGTLALRELAPQPSP</sequence>
<dbReference type="GO" id="GO:0006952">
    <property type="term" value="P:defense response"/>
    <property type="evidence" value="ECO:0007669"/>
    <property type="project" value="UniProtKB-KW"/>
</dbReference>
<evidence type="ECO:0000313" key="10">
    <source>
        <dbReference type="EnsemblPlants" id="QL10p066115:mrna"/>
    </source>
</evidence>
<dbReference type="GO" id="GO:0000166">
    <property type="term" value="F:nucleotide binding"/>
    <property type="evidence" value="ECO:0007669"/>
    <property type="project" value="UniProtKB-KW"/>
</dbReference>
<feature type="compositionally biased region" description="Acidic residues" evidence="8">
    <location>
        <begin position="17"/>
        <end position="28"/>
    </location>
</feature>